<evidence type="ECO:0000256" key="1">
    <source>
        <dbReference type="SAM" id="MobiDB-lite"/>
    </source>
</evidence>
<protein>
    <submittedName>
        <fullName evidence="2">Uncharacterized protein</fullName>
    </submittedName>
</protein>
<proteinExistence type="predicted"/>
<feature type="region of interest" description="Disordered" evidence="1">
    <location>
        <begin position="1"/>
        <end position="21"/>
    </location>
</feature>
<evidence type="ECO:0000313" key="2">
    <source>
        <dbReference type="EMBL" id="CAA9568073.1"/>
    </source>
</evidence>
<accession>A0A6J4V5V6</accession>
<reference evidence="2" key="1">
    <citation type="submission" date="2020-02" db="EMBL/GenBank/DDBJ databases">
        <authorList>
            <person name="Meier V. D."/>
        </authorList>
    </citation>
    <scope>NUCLEOTIDE SEQUENCE</scope>
    <source>
        <strain evidence="2">AVDCRST_MAG70</strain>
    </source>
</reference>
<gene>
    <name evidence="2" type="ORF">AVDCRST_MAG70-2231</name>
</gene>
<name>A0A6J4V5V6_9BACT</name>
<organism evidence="2">
    <name type="scientific">uncultured Thermomicrobiales bacterium</name>
    <dbReference type="NCBI Taxonomy" id="1645740"/>
    <lineage>
        <taxon>Bacteria</taxon>
        <taxon>Pseudomonadati</taxon>
        <taxon>Thermomicrobiota</taxon>
        <taxon>Thermomicrobia</taxon>
        <taxon>Thermomicrobiales</taxon>
        <taxon>environmental samples</taxon>
    </lineage>
</organism>
<dbReference type="AlphaFoldDB" id="A0A6J4V5V6"/>
<dbReference type="EMBL" id="CADCWH010000359">
    <property type="protein sequence ID" value="CAA9568073.1"/>
    <property type="molecule type" value="Genomic_DNA"/>
</dbReference>
<sequence length="149" mass="16259">MSWAMIGRIPPGGDPSGHGEIGEMRRMLSTDAVPPTFARLRSLLTRFAPSLLVTTDRPDRFSLDAPPSARIPDSLFFGEVRIGKRNLNFHLMPVYLFPELLASIGPALARKKRGKSRCNFMAIDDAAVAELAALNAAGFTRHRTEGIVG</sequence>